<proteinExistence type="predicted"/>
<evidence type="ECO:0000313" key="3">
    <source>
        <dbReference type="Proteomes" id="UP001595793"/>
    </source>
</evidence>
<dbReference type="RefSeq" id="WP_290235727.1">
    <property type="nucleotide sequence ID" value="NZ_JAUFPZ010000002.1"/>
</dbReference>
<keyword evidence="1" id="KW-0472">Membrane</keyword>
<evidence type="ECO:0000256" key="1">
    <source>
        <dbReference type="SAM" id="Phobius"/>
    </source>
</evidence>
<sequence>MVLVRISRKYLLIAAMLFALEVLIAGFENGGFIRNVLGDYIVVFLIYYFFLSFLEISRIKLAIFVLFLAYTIEFLQYVNILKLLNIKRTTATTMILGSSFDWLDMLAYTLAFLTLILIARFKHYK</sequence>
<comment type="caution">
    <text evidence="2">The sequence shown here is derived from an EMBL/GenBank/DDBJ whole genome shotgun (WGS) entry which is preliminary data.</text>
</comment>
<name>A0ABV8H920_9FLAO</name>
<feature type="transmembrane region" description="Helical" evidence="1">
    <location>
        <begin position="61"/>
        <end position="80"/>
    </location>
</feature>
<feature type="transmembrane region" description="Helical" evidence="1">
    <location>
        <begin position="33"/>
        <end position="54"/>
    </location>
</feature>
<dbReference type="EMBL" id="JBHSAS010000006">
    <property type="protein sequence ID" value="MFC4026746.1"/>
    <property type="molecule type" value="Genomic_DNA"/>
</dbReference>
<dbReference type="Pfam" id="PF10990">
    <property type="entry name" value="DUF2809"/>
    <property type="match status" value="1"/>
</dbReference>
<dbReference type="InterPro" id="IPR021257">
    <property type="entry name" value="DUF2809"/>
</dbReference>
<keyword evidence="1" id="KW-0812">Transmembrane</keyword>
<reference evidence="3" key="1">
    <citation type="journal article" date="2019" name="Int. J. Syst. Evol. Microbiol.">
        <title>The Global Catalogue of Microorganisms (GCM) 10K type strain sequencing project: providing services to taxonomists for standard genome sequencing and annotation.</title>
        <authorList>
            <consortium name="The Broad Institute Genomics Platform"/>
            <consortium name="The Broad Institute Genome Sequencing Center for Infectious Disease"/>
            <person name="Wu L."/>
            <person name="Ma J."/>
        </authorList>
    </citation>
    <scope>NUCLEOTIDE SEQUENCE [LARGE SCALE GENOMIC DNA]</scope>
    <source>
        <strain evidence="3">CECT 9128</strain>
    </source>
</reference>
<keyword evidence="1" id="KW-1133">Transmembrane helix</keyword>
<evidence type="ECO:0000313" key="2">
    <source>
        <dbReference type="EMBL" id="MFC4026746.1"/>
    </source>
</evidence>
<organism evidence="2 3">
    <name type="scientific">Zunongwangia endophytica</name>
    <dbReference type="NCBI Taxonomy" id="1808945"/>
    <lineage>
        <taxon>Bacteria</taxon>
        <taxon>Pseudomonadati</taxon>
        <taxon>Bacteroidota</taxon>
        <taxon>Flavobacteriia</taxon>
        <taxon>Flavobacteriales</taxon>
        <taxon>Flavobacteriaceae</taxon>
        <taxon>Zunongwangia</taxon>
    </lineage>
</organism>
<gene>
    <name evidence="2" type="ORF">ACFOS1_04975</name>
</gene>
<keyword evidence="3" id="KW-1185">Reference proteome</keyword>
<feature type="transmembrane region" description="Helical" evidence="1">
    <location>
        <begin position="100"/>
        <end position="119"/>
    </location>
</feature>
<dbReference type="Proteomes" id="UP001595793">
    <property type="component" value="Unassembled WGS sequence"/>
</dbReference>
<protein>
    <submittedName>
        <fullName evidence="2">DUF2809 domain-containing protein</fullName>
    </submittedName>
</protein>
<accession>A0ABV8H920</accession>
<feature type="transmembrane region" description="Helical" evidence="1">
    <location>
        <begin position="10"/>
        <end position="27"/>
    </location>
</feature>